<dbReference type="EMBL" id="JACOIJ010000003">
    <property type="protein sequence ID" value="MBD1428519.1"/>
    <property type="molecule type" value="Genomic_DNA"/>
</dbReference>
<keyword evidence="1" id="KW-0472">Membrane</keyword>
<accession>A0ABR7YB24</accession>
<evidence type="ECO:0000313" key="2">
    <source>
        <dbReference type="EMBL" id="MBD1428519.1"/>
    </source>
</evidence>
<protein>
    <submittedName>
        <fullName evidence="2">Uncharacterized protein</fullName>
    </submittedName>
</protein>
<reference evidence="2 3" key="1">
    <citation type="submission" date="2020-08" db="EMBL/GenBank/DDBJ databases">
        <title>Sphingobacterium sp. DN04309 isolated from aquaculture water.</title>
        <authorList>
            <person name="Zhang M."/>
        </authorList>
    </citation>
    <scope>NUCLEOTIDE SEQUENCE [LARGE SCALE GENOMIC DNA]</scope>
    <source>
        <strain evidence="2 3">DN04309</strain>
    </source>
</reference>
<keyword evidence="1" id="KW-0812">Transmembrane</keyword>
<feature type="transmembrane region" description="Helical" evidence="1">
    <location>
        <begin position="77"/>
        <end position="97"/>
    </location>
</feature>
<dbReference type="Proteomes" id="UP000651271">
    <property type="component" value="Unassembled WGS sequence"/>
</dbReference>
<sequence length="280" mass="32594">MKNQNKFYSLALITIITNLIGVVYLGTNQYVSILKIILLIICIFCVFKISVVCFKWYMEYALNLKTTFDSKVDKPRVFFISLFVPLMIFSLYLISIYKESTSFHGDFSTINIIMDVSYISIFLLLFMVAGYLMFYLFKPSFAELYLPKIKSKASNVLSKRKDLISYKQAEFLFDNMIKHGFIIYEDLSNQTEMKSKFIEVLQKGLVLESPLFDLKMTNIQTKLFQDQIKSINKKYTLRFVLSVFTIKGRIAIPKNVSSSYDGRKVEIVSRENDIISLFKV</sequence>
<comment type="caution">
    <text evidence="2">The sequence shown here is derived from an EMBL/GenBank/DDBJ whole genome shotgun (WGS) entry which is preliminary data.</text>
</comment>
<keyword evidence="1" id="KW-1133">Transmembrane helix</keyword>
<feature type="transmembrane region" description="Helical" evidence="1">
    <location>
        <begin position="33"/>
        <end position="57"/>
    </location>
</feature>
<feature type="transmembrane region" description="Helical" evidence="1">
    <location>
        <begin position="117"/>
        <end position="137"/>
    </location>
</feature>
<proteinExistence type="predicted"/>
<dbReference type="RefSeq" id="WP_190301387.1">
    <property type="nucleotide sequence ID" value="NZ_JACOIJ010000003.1"/>
</dbReference>
<gene>
    <name evidence="2" type="ORF">H8B04_02865</name>
</gene>
<evidence type="ECO:0000256" key="1">
    <source>
        <dbReference type="SAM" id="Phobius"/>
    </source>
</evidence>
<name>A0ABR7YB24_9SPHI</name>
<feature type="transmembrane region" description="Helical" evidence="1">
    <location>
        <begin position="7"/>
        <end position="27"/>
    </location>
</feature>
<evidence type="ECO:0000313" key="3">
    <source>
        <dbReference type="Proteomes" id="UP000651271"/>
    </source>
</evidence>
<organism evidence="2 3">
    <name type="scientific">Sphingobacterium litopenaei</name>
    <dbReference type="NCBI Taxonomy" id="2763500"/>
    <lineage>
        <taxon>Bacteria</taxon>
        <taxon>Pseudomonadati</taxon>
        <taxon>Bacteroidota</taxon>
        <taxon>Sphingobacteriia</taxon>
        <taxon>Sphingobacteriales</taxon>
        <taxon>Sphingobacteriaceae</taxon>
        <taxon>Sphingobacterium</taxon>
    </lineage>
</organism>
<keyword evidence="3" id="KW-1185">Reference proteome</keyword>